<dbReference type="EMBL" id="CP001251">
    <property type="protein sequence ID" value="ACK42460.1"/>
    <property type="molecule type" value="Genomic_DNA"/>
</dbReference>
<keyword evidence="1" id="KW-0472">Membrane</keyword>
<sequence>MEIKNIDKVLLIISIAIFIVILIFKIFSIRNFNEYTSPKEMKERVEKDINLEIESTVKSTNTLNINNTPEKGPYPPFVEFVE</sequence>
<dbReference type="STRING" id="515635.Dtur_1181"/>
<dbReference type="OrthoDB" id="9977131at2"/>
<feature type="transmembrane region" description="Helical" evidence="1">
    <location>
        <begin position="9"/>
        <end position="27"/>
    </location>
</feature>
<protein>
    <submittedName>
        <fullName evidence="2">Uncharacterized protein</fullName>
    </submittedName>
</protein>
<reference evidence="3" key="1">
    <citation type="journal article" date="2016" name="Front. Microbiol.">
        <title>The complete genome sequence of hyperthermophile Dictyoglomus turgidum DSM 6724 reveals a specialized carbohydrate fermentor.</title>
        <authorList>
            <person name="Brumm P.J."/>
            <person name="Gowda K."/>
            <person name="Robb F.T."/>
            <person name="Mead D.A."/>
        </authorList>
    </citation>
    <scope>NUCLEOTIDE SEQUENCE [LARGE SCALE GENOMIC DNA]</scope>
    <source>
        <strain evidence="3">DSM 6724 / Z-1310</strain>
    </source>
</reference>
<dbReference type="RefSeq" id="WP_012583542.1">
    <property type="nucleotide sequence ID" value="NC_011661.1"/>
</dbReference>
<keyword evidence="1" id="KW-0812">Transmembrane</keyword>
<accession>B8E2W0</accession>
<proteinExistence type="predicted"/>
<organism evidence="2 3">
    <name type="scientific">Dictyoglomus turgidum (strain DSM 6724 / Z-1310)</name>
    <dbReference type="NCBI Taxonomy" id="515635"/>
    <lineage>
        <taxon>Bacteria</taxon>
        <taxon>Pseudomonadati</taxon>
        <taxon>Dictyoglomota</taxon>
        <taxon>Dictyoglomia</taxon>
        <taxon>Dictyoglomales</taxon>
        <taxon>Dictyoglomaceae</taxon>
        <taxon>Dictyoglomus</taxon>
    </lineage>
</organism>
<evidence type="ECO:0000313" key="3">
    <source>
        <dbReference type="Proteomes" id="UP000007719"/>
    </source>
</evidence>
<keyword evidence="1" id="KW-1133">Transmembrane helix</keyword>
<gene>
    <name evidence="2" type="ordered locus">Dtur_1181</name>
</gene>
<dbReference type="Proteomes" id="UP000007719">
    <property type="component" value="Chromosome"/>
</dbReference>
<dbReference type="KEGG" id="dtu:Dtur_1181"/>
<evidence type="ECO:0000256" key="1">
    <source>
        <dbReference type="SAM" id="Phobius"/>
    </source>
</evidence>
<dbReference type="AlphaFoldDB" id="B8E2W0"/>
<evidence type="ECO:0000313" key="2">
    <source>
        <dbReference type="EMBL" id="ACK42460.1"/>
    </source>
</evidence>
<dbReference type="HOGENOM" id="CLU_2552834_0_0_0"/>
<dbReference type="EnsemblBacteria" id="ACK42460">
    <property type="protein sequence ID" value="ACK42460"/>
    <property type="gene ID" value="Dtur_1181"/>
</dbReference>
<dbReference type="InParanoid" id="B8E2W0"/>
<keyword evidence="3" id="KW-1185">Reference proteome</keyword>
<name>B8E2W0_DICTD</name>